<sequence>MLTIGLKSTLQFFAKRKNYKEGSPPANSERAEVRIDPWKLIKMSKEKAKLAAEKKREILRGQKPSTTPLKPLPL</sequence>
<evidence type="ECO:0000313" key="3">
    <source>
        <dbReference type="Proteomes" id="UP001412067"/>
    </source>
</evidence>
<evidence type="ECO:0000313" key="2">
    <source>
        <dbReference type="EMBL" id="KAK8966303.1"/>
    </source>
</evidence>
<organism evidence="2 3">
    <name type="scientific">Platanthera guangdongensis</name>
    <dbReference type="NCBI Taxonomy" id="2320717"/>
    <lineage>
        <taxon>Eukaryota</taxon>
        <taxon>Viridiplantae</taxon>
        <taxon>Streptophyta</taxon>
        <taxon>Embryophyta</taxon>
        <taxon>Tracheophyta</taxon>
        <taxon>Spermatophyta</taxon>
        <taxon>Magnoliopsida</taxon>
        <taxon>Liliopsida</taxon>
        <taxon>Asparagales</taxon>
        <taxon>Orchidaceae</taxon>
        <taxon>Orchidoideae</taxon>
        <taxon>Orchideae</taxon>
        <taxon>Orchidinae</taxon>
        <taxon>Platanthera</taxon>
    </lineage>
</organism>
<accession>A0ABR2MQP1</accession>
<proteinExistence type="predicted"/>
<reference evidence="2 3" key="1">
    <citation type="journal article" date="2022" name="Nat. Plants">
        <title>Genomes of leafy and leafless Platanthera orchids illuminate the evolution of mycoheterotrophy.</title>
        <authorList>
            <person name="Li M.H."/>
            <person name="Liu K.W."/>
            <person name="Li Z."/>
            <person name="Lu H.C."/>
            <person name="Ye Q.L."/>
            <person name="Zhang D."/>
            <person name="Wang J.Y."/>
            <person name="Li Y.F."/>
            <person name="Zhong Z.M."/>
            <person name="Liu X."/>
            <person name="Yu X."/>
            <person name="Liu D.K."/>
            <person name="Tu X.D."/>
            <person name="Liu B."/>
            <person name="Hao Y."/>
            <person name="Liao X.Y."/>
            <person name="Jiang Y.T."/>
            <person name="Sun W.H."/>
            <person name="Chen J."/>
            <person name="Chen Y.Q."/>
            <person name="Ai Y."/>
            <person name="Zhai J.W."/>
            <person name="Wu S.S."/>
            <person name="Zhou Z."/>
            <person name="Hsiao Y.Y."/>
            <person name="Wu W.L."/>
            <person name="Chen Y.Y."/>
            <person name="Lin Y.F."/>
            <person name="Hsu J.L."/>
            <person name="Li C.Y."/>
            <person name="Wang Z.W."/>
            <person name="Zhao X."/>
            <person name="Zhong W.Y."/>
            <person name="Ma X.K."/>
            <person name="Ma L."/>
            <person name="Huang J."/>
            <person name="Chen G.Z."/>
            <person name="Huang M.Z."/>
            <person name="Huang L."/>
            <person name="Peng D.H."/>
            <person name="Luo Y.B."/>
            <person name="Zou S.Q."/>
            <person name="Chen S.P."/>
            <person name="Lan S."/>
            <person name="Tsai W.C."/>
            <person name="Van de Peer Y."/>
            <person name="Liu Z.J."/>
        </authorList>
    </citation>
    <scope>NUCLEOTIDE SEQUENCE [LARGE SCALE GENOMIC DNA]</scope>
    <source>
        <strain evidence="2">Lor288</strain>
    </source>
</reference>
<dbReference type="EMBL" id="JBBWWR010000005">
    <property type="protein sequence ID" value="KAK8966303.1"/>
    <property type="molecule type" value="Genomic_DNA"/>
</dbReference>
<feature type="region of interest" description="Disordered" evidence="1">
    <location>
        <begin position="52"/>
        <end position="74"/>
    </location>
</feature>
<protein>
    <submittedName>
        <fullName evidence="2">Uncharacterized protein</fullName>
    </submittedName>
</protein>
<comment type="caution">
    <text evidence="2">The sequence shown here is derived from an EMBL/GenBank/DDBJ whole genome shotgun (WGS) entry which is preliminary data.</text>
</comment>
<feature type="compositionally biased region" description="Low complexity" evidence="1">
    <location>
        <begin position="63"/>
        <end position="74"/>
    </location>
</feature>
<gene>
    <name evidence="2" type="ORF">KSP40_PGU010065</name>
</gene>
<name>A0ABR2MQP1_9ASPA</name>
<keyword evidence="3" id="KW-1185">Reference proteome</keyword>
<dbReference type="Proteomes" id="UP001412067">
    <property type="component" value="Unassembled WGS sequence"/>
</dbReference>
<evidence type="ECO:0000256" key="1">
    <source>
        <dbReference type="SAM" id="MobiDB-lite"/>
    </source>
</evidence>